<evidence type="ECO:0000256" key="6">
    <source>
        <dbReference type="ARBA" id="ARBA00023136"/>
    </source>
</evidence>
<comment type="similarity">
    <text evidence="8 9">Belongs to the TonB-dependent receptor family.</text>
</comment>
<dbReference type="GO" id="GO:0009279">
    <property type="term" value="C:cell outer membrane"/>
    <property type="evidence" value="ECO:0007669"/>
    <property type="project" value="UniProtKB-SubCell"/>
</dbReference>
<dbReference type="InterPro" id="IPR008969">
    <property type="entry name" value="CarboxyPept-like_regulatory"/>
</dbReference>
<dbReference type="AlphaFoldDB" id="A0A4R6HD10"/>
<evidence type="ECO:0000256" key="4">
    <source>
        <dbReference type="ARBA" id="ARBA00022692"/>
    </source>
</evidence>
<evidence type="ECO:0000256" key="2">
    <source>
        <dbReference type="ARBA" id="ARBA00022448"/>
    </source>
</evidence>
<evidence type="ECO:0000256" key="7">
    <source>
        <dbReference type="ARBA" id="ARBA00023237"/>
    </source>
</evidence>
<dbReference type="NCBIfam" id="TIGR04057">
    <property type="entry name" value="SusC_RagA_signa"/>
    <property type="match status" value="1"/>
</dbReference>
<keyword evidence="7 8" id="KW-0998">Cell outer membrane</keyword>
<evidence type="ECO:0000259" key="10">
    <source>
        <dbReference type="Pfam" id="PF00593"/>
    </source>
</evidence>
<dbReference type="EMBL" id="SNWI01000001">
    <property type="protein sequence ID" value="TDO05706.1"/>
    <property type="molecule type" value="Genomic_DNA"/>
</dbReference>
<proteinExistence type="inferred from homology"/>
<keyword evidence="6 8" id="KW-0472">Membrane</keyword>
<dbReference type="InterPro" id="IPR023997">
    <property type="entry name" value="TonB-dep_OMP_SusC/RagA_CS"/>
</dbReference>
<dbReference type="FunFam" id="2.170.130.10:FF:000003">
    <property type="entry name" value="SusC/RagA family TonB-linked outer membrane protein"/>
    <property type="match status" value="1"/>
</dbReference>
<evidence type="ECO:0000313" key="12">
    <source>
        <dbReference type="EMBL" id="TDO05706.1"/>
    </source>
</evidence>
<dbReference type="Pfam" id="PF00593">
    <property type="entry name" value="TonB_dep_Rec_b-barrel"/>
    <property type="match status" value="1"/>
</dbReference>
<reference evidence="12 13" key="1">
    <citation type="submission" date="2019-03" db="EMBL/GenBank/DDBJ databases">
        <title>Freshwater and sediment microbial communities from various areas in North America, analyzing microbe dynamics in response to fracking.</title>
        <authorList>
            <person name="Lamendella R."/>
        </authorList>
    </citation>
    <scope>NUCLEOTIDE SEQUENCE [LARGE SCALE GENOMIC DNA]</scope>
    <source>
        <strain evidence="12 13">114D</strain>
    </source>
</reference>
<protein>
    <submittedName>
        <fullName evidence="12">TonB-linked SusC/RagA family outer membrane protein</fullName>
    </submittedName>
</protein>
<name>A0A4R6HD10_9BACT</name>
<organism evidence="12 13">
    <name type="scientific">Sunxiuqinia elliptica</name>
    <dbReference type="NCBI Taxonomy" id="655355"/>
    <lineage>
        <taxon>Bacteria</taxon>
        <taxon>Pseudomonadati</taxon>
        <taxon>Bacteroidota</taxon>
        <taxon>Bacteroidia</taxon>
        <taxon>Marinilabiliales</taxon>
        <taxon>Prolixibacteraceae</taxon>
        <taxon>Sunxiuqinia</taxon>
    </lineage>
</organism>
<dbReference type="Gene3D" id="2.170.130.10">
    <property type="entry name" value="TonB-dependent receptor, plug domain"/>
    <property type="match status" value="1"/>
</dbReference>
<dbReference type="SUPFAM" id="SSF49464">
    <property type="entry name" value="Carboxypeptidase regulatory domain-like"/>
    <property type="match status" value="1"/>
</dbReference>
<comment type="subcellular location">
    <subcellularLocation>
        <location evidence="1 8">Cell outer membrane</location>
        <topology evidence="1 8">Multi-pass membrane protein</topology>
    </subcellularLocation>
</comment>
<evidence type="ECO:0000313" key="13">
    <source>
        <dbReference type="Proteomes" id="UP000294848"/>
    </source>
</evidence>
<comment type="caution">
    <text evidence="12">The sequence shown here is derived from an EMBL/GenBank/DDBJ whole genome shotgun (WGS) entry which is preliminary data.</text>
</comment>
<evidence type="ECO:0000256" key="8">
    <source>
        <dbReference type="PROSITE-ProRule" id="PRU01360"/>
    </source>
</evidence>
<dbReference type="InterPro" id="IPR000531">
    <property type="entry name" value="Beta-barrel_TonB"/>
</dbReference>
<dbReference type="InterPro" id="IPR012910">
    <property type="entry name" value="Plug_dom"/>
</dbReference>
<sequence>MKKLQRSGAVYWCPLKKTFWIMRLVVLFLLTGILQVSALNSYSQQARMSMKLKNVRLADVLNEIENQSDYYFLYNQDLIDVDRKVNLDAKEQTVEVILKKLFGQTNTEFLIRERQIILTNLSSDAVAQQTKRVGGKITDSSNQPLPGVTVIVKGTTQGTVSDFDGNYTLDHVPADGVLSFSFVGMRTQEVVVGTQSTINVTMAEDAIGLEEVVAIGYGTQKKVNLTGSVATVSAEEIEKNVTANTVQALQGKIAGVTINDLGGSPGNQKIRIRIRGNTTLSEANSPLVLVDGVERSLGDIDPNDIQSYNVLKDASSTAIYGSRAAAGVILITTKSGKAGDKLSVDYNYSYTLQKVGAHPESIGLKDYLDLQVLSYGNNGRDGEAAVMNILDRNSKFDSSDPAYGGDINKVIAAYEQANQEDPYSYPTHFQWYDVLFDDAPMQKHAIAVSGGTEHIKGRLAANTLKQDGIMPLFNFDRKNISTSLTFDYGRLFMTMNASSLIREDKRPASASLHYVMHGTLWTVPKFEDGSYGGGDKNRNPLLWMEKGGDITDRISENILNWKGEYELLKGLSWSTQISYKEKNYKQEQFQNKGEYFDKLTGRKISGFDPVHNSYSLSSYKERQTDITNLLRYGVSLDQDKHNIELLAGHNDIYHQYEAFSAGRRDFYNNDLRDLDLGVDDETKTNSSGMSEWGLRSFFGRATYNYQQKYLFEANVRVDGSSKFPEDNRFGTFPSFSAGWRLSEEPFWDEVVPTWADNFKLRGSWGQVGTQSIKDFYSYFPALNKASYPIGGNAADAYYQGKDPNNNLQWETTTQWNIGVDAGFLDSRMNLIFDYYNKTTEGILLTLPVPGVIGLNPNFQNAGIVSNKGWELALSYASKTESDFTWDATFSLAYNKNTIEDLAGTGFYPTSAEKNYRVNKEGLPMNSLYGFKVNRTYQPEDFNAEGILKPEFARPKDAKVYPGDLMYEDINGDGQITKDGDATFLGSIFPDYTYGLTLNGQYKSFDLNVFFQGVEGANAMLQGAIIEGGNWEGFTIDMAKDYWTEENPGARFPRPDKKGNKNTEPSSWWIIDASYFKLKNVQLGYTIPKSLCQRVNLSKVRVFASASNVFFLSESKDWGIDPEVENEYSGRLSYYPQTRQFTFGVNVNF</sequence>
<evidence type="ECO:0000256" key="9">
    <source>
        <dbReference type="RuleBase" id="RU003357"/>
    </source>
</evidence>
<feature type="domain" description="TonB-dependent receptor plug" evidence="11">
    <location>
        <begin position="222"/>
        <end position="328"/>
    </location>
</feature>
<dbReference type="Gene3D" id="2.60.40.1120">
    <property type="entry name" value="Carboxypeptidase-like, regulatory domain"/>
    <property type="match status" value="1"/>
</dbReference>
<keyword evidence="3 8" id="KW-1134">Transmembrane beta strand</keyword>
<evidence type="ECO:0000256" key="3">
    <source>
        <dbReference type="ARBA" id="ARBA00022452"/>
    </source>
</evidence>
<keyword evidence="4 8" id="KW-0812">Transmembrane</keyword>
<evidence type="ECO:0000259" key="11">
    <source>
        <dbReference type="Pfam" id="PF07715"/>
    </source>
</evidence>
<dbReference type="InterPro" id="IPR037066">
    <property type="entry name" value="Plug_dom_sf"/>
</dbReference>
<dbReference type="Pfam" id="PF07715">
    <property type="entry name" value="Plug"/>
    <property type="match status" value="1"/>
</dbReference>
<dbReference type="InterPro" id="IPR036942">
    <property type="entry name" value="Beta-barrel_TonB_sf"/>
</dbReference>
<dbReference type="InterPro" id="IPR023996">
    <property type="entry name" value="TonB-dep_OMP_SusC/RagA"/>
</dbReference>
<dbReference type="SUPFAM" id="SSF56935">
    <property type="entry name" value="Porins"/>
    <property type="match status" value="1"/>
</dbReference>
<dbReference type="Pfam" id="PF13715">
    <property type="entry name" value="CarbopepD_reg_2"/>
    <property type="match status" value="1"/>
</dbReference>
<dbReference type="FunFam" id="2.60.40.1120:FF:000003">
    <property type="entry name" value="Outer membrane protein Omp121"/>
    <property type="match status" value="1"/>
</dbReference>
<dbReference type="Proteomes" id="UP000294848">
    <property type="component" value="Unassembled WGS sequence"/>
</dbReference>
<dbReference type="RefSeq" id="WP_133463755.1">
    <property type="nucleotide sequence ID" value="NZ_SNWI01000001.1"/>
</dbReference>
<keyword evidence="5 9" id="KW-0798">TonB box</keyword>
<dbReference type="OrthoDB" id="9768177at2"/>
<dbReference type="InterPro" id="IPR039426">
    <property type="entry name" value="TonB-dep_rcpt-like"/>
</dbReference>
<evidence type="ECO:0000256" key="5">
    <source>
        <dbReference type="ARBA" id="ARBA00023077"/>
    </source>
</evidence>
<dbReference type="Gene3D" id="2.40.170.20">
    <property type="entry name" value="TonB-dependent receptor, beta-barrel domain"/>
    <property type="match status" value="1"/>
</dbReference>
<evidence type="ECO:0000256" key="1">
    <source>
        <dbReference type="ARBA" id="ARBA00004571"/>
    </source>
</evidence>
<feature type="domain" description="TonB-dependent receptor-like beta-barrel" evidence="10">
    <location>
        <begin position="533"/>
        <end position="1004"/>
    </location>
</feature>
<dbReference type="PROSITE" id="PS52016">
    <property type="entry name" value="TONB_DEPENDENT_REC_3"/>
    <property type="match status" value="1"/>
</dbReference>
<keyword evidence="2 8" id="KW-0813">Transport</keyword>
<accession>A0A4R6HD10</accession>
<dbReference type="NCBIfam" id="TIGR04056">
    <property type="entry name" value="OMP_RagA_SusC"/>
    <property type="match status" value="1"/>
</dbReference>
<gene>
    <name evidence="12" type="ORF">DET52_1011070</name>
</gene>